<proteinExistence type="inferred from homology"/>
<evidence type="ECO:0000313" key="8">
    <source>
        <dbReference type="Proteomes" id="UP000629596"/>
    </source>
</evidence>
<evidence type="ECO:0000256" key="1">
    <source>
        <dbReference type="ARBA" id="ARBA00011046"/>
    </source>
</evidence>
<comment type="caution">
    <text evidence="6">The sequence shown here is derived from an EMBL/GenBank/DDBJ whole genome shotgun (WGS) entry which is preliminary data.</text>
</comment>
<dbReference type="EMBL" id="QREV01000011">
    <property type="protein sequence ID" value="RDU49886.1"/>
    <property type="molecule type" value="Genomic_DNA"/>
</dbReference>
<dbReference type="Gene3D" id="1.10.4040.10">
    <property type="entry name" value="Penicillinase repressor domain"/>
    <property type="match status" value="1"/>
</dbReference>
<reference evidence="5 8" key="2">
    <citation type="submission" date="2020-08" db="EMBL/GenBank/DDBJ databases">
        <title>Genome public.</title>
        <authorList>
            <person name="Liu C."/>
            <person name="Sun Q."/>
        </authorList>
    </citation>
    <scope>NUCLEOTIDE SEQUENCE [LARGE SCALE GENOMIC DNA]</scope>
    <source>
        <strain evidence="5 8">426_9</strain>
    </source>
</reference>
<organism evidence="6 7">
    <name type="scientific">Parabacteroides acidifaciens</name>
    <dbReference type="NCBI Taxonomy" id="2290935"/>
    <lineage>
        <taxon>Bacteria</taxon>
        <taxon>Pseudomonadati</taxon>
        <taxon>Bacteroidota</taxon>
        <taxon>Bacteroidia</taxon>
        <taxon>Bacteroidales</taxon>
        <taxon>Tannerellaceae</taxon>
        <taxon>Parabacteroides</taxon>
    </lineage>
</organism>
<evidence type="ECO:0000313" key="5">
    <source>
        <dbReference type="EMBL" id="MBC8601389.1"/>
    </source>
</evidence>
<accession>A0A3D8HG22</accession>
<evidence type="ECO:0000313" key="6">
    <source>
        <dbReference type="EMBL" id="RDU49886.1"/>
    </source>
</evidence>
<evidence type="ECO:0000256" key="2">
    <source>
        <dbReference type="ARBA" id="ARBA00023015"/>
    </source>
</evidence>
<evidence type="ECO:0000256" key="4">
    <source>
        <dbReference type="ARBA" id="ARBA00023163"/>
    </source>
</evidence>
<dbReference type="AlphaFoldDB" id="A0A3D8HG22"/>
<gene>
    <name evidence="6" type="ORF">DWU89_06745</name>
    <name evidence="5" type="ORF">H8784_06590</name>
</gene>
<dbReference type="InterPro" id="IPR036388">
    <property type="entry name" value="WH-like_DNA-bd_sf"/>
</dbReference>
<dbReference type="GO" id="GO:0045892">
    <property type="term" value="P:negative regulation of DNA-templated transcription"/>
    <property type="evidence" value="ECO:0007669"/>
    <property type="project" value="InterPro"/>
</dbReference>
<keyword evidence="3" id="KW-0238">DNA-binding</keyword>
<evidence type="ECO:0000256" key="3">
    <source>
        <dbReference type="ARBA" id="ARBA00023125"/>
    </source>
</evidence>
<dbReference type="InterPro" id="IPR005650">
    <property type="entry name" value="BlaI_family"/>
</dbReference>
<keyword evidence="2" id="KW-0805">Transcription regulation</keyword>
<dbReference type="InterPro" id="IPR036390">
    <property type="entry name" value="WH_DNA-bd_sf"/>
</dbReference>
<dbReference type="PIRSF" id="PIRSF019455">
    <property type="entry name" value="CopR_AtkY"/>
    <property type="match status" value="1"/>
</dbReference>
<dbReference type="Pfam" id="PF03965">
    <property type="entry name" value="Penicillinase_R"/>
    <property type="match status" value="1"/>
</dbReference>
<keyword evidence="4" id="KW-0804">Transcription</keyword>
<dbReference type="Gene3D" id="1.10.10.10">
    <property type="entry name" value="Winged helix-like DNA-binding domain superfamily/Winged helix DNA-binding domain"/>
    <property type="match status" value="1"/>
</dbReference>
<name>A0A3D8HG22_9BACT</name>
<dbReference type="Proteomes" id="UP000256321">
    <property type="component" value="Unassembled WGS sequence"/>
</dbReference>
<reference evidence="6 7" key="1">
    <citation type="submission" date="2018-07" db="EMBL/GenBank/DDBJ databases">
        <title>Parabacteroides acidifaciens nov. sp., isolated from human feces.</title>
        <authorList>
            <person name="Wang Y.J."/>
        </authorList>
    </citation>
    <scope>NUCLEOTIDE SEQUENCE [LARGE SCALE GENOMIC DNA]</scope>
    <source>
        <strain evidence="6 7">426-9</strain>
    </source>
</reference>
<dbReference type="GO" id="GO:0003677">
    <property type="term" value="F:DNA binding"/>
    <property type="evidence" value="ECO:0007669"/>
    <property type="project" value="UniProtKB-KW"/>
</dbReference>
<dbReference type="RefSeq" id="WP_115498879.1">
    <property type="nucleotide sequence ID" value="NZ_JACRTI010000011.1"/>
</dbReference>
<sequence>MERLTRQEEDVMRWIWQIAPCFIKDILAQYEEPKPPYTTLASIVKNLERKKYVKAKRYGNTYEYRPLIPQEEYKRTFMGSVVNNYFENSYKEMVSFFAKEQKISADELKEIIDMIEKGRE</sequence>
<evidence type="ECO:0000313" key="7">
    <source>
        <dbReference type="Proteomes" id="UP000256321"/>
    </source>
</evidence>
<dbReference type="EMBL" id="JACRTI010000011">
    <property type="protein sequence ID" value="MBC8601389.1"/>
    <property type="molecule type" value="Genomic_DNA"/>
</dbReference>
<comment type="similarity">
    <text evidence="1">Belongs to the BlaI transcriptional regulatory family.</text>
</comment>
<dbReference type="SUPFAM" id="SSF46785">
    <property type="entry name" value="Winged helix' DNA-binding domain"/>
    <property type="match status" value="1"/>
</dbReference>
<keyword evidence="8" id="KW-1185">Reference proteome</keyword>
<protein>
    <submittedName>
        <fullName evidence="6">BlaI/MecI/CopY family transcriptional regulator</fullName>
    </submittedName>
</protein>
<dbReference type="Proteomes" id="UP000629596">
    <property type="component" value="Unassembled WGS sequence"/>
</dbReference>